<evidence type="ECO:0000313" key="3">
    <source>
        <dbReference type="Proteomes" id="UP000193391"/>
    </source>
</evidence>
<dbReference type="STRING" id="1293891.TMES_12195"/>
<dbReference type="OrthoDB" id="8431402at2"/>
<dbReference type="EMBL" id="JFKA01000005">
    <property type="protein sequence ID" value="OSQ37775.1"/>
    <property type="molecule type" value="Genomic_DNA"/>
</dbReference>
<evidence type="ECO:0000259" key="1">
    <source>
        <dbReference type="Pfam" id="PF00563"/>
    </source>
</evidence>
<sequence>MTETGKLKEIPAIRLLEMLKKNDQSGKTLFVGLLDLPASLRLSDDDYAVLMREAFRQLPERTQQYKLDNGMVAFVRLGRGFGSVDMFVDTISELLETVISRHGLGTVPETIWNEYRWPDDDAGLRAGLRINEKEVVSSTGKKKISLASLLQAAISADAVYDSCRRQAILEIRDTQREIIGHELYCSLDFLRHNHLANFVLEGSGELEILSRVLDEKVMAFTQKISPLLLPDVLHLNMQVQTIFSDAFTSFLDSGDSRFARNLAIEVSLENAIADWWEFEDACKLLQSAGVRVGLDRITLPALEFLSPRKIKVDFVKVIWDQNIIGSKRSTVAERLREFATALGNRNLILTRCDSRTAVRMGRSLGVDAFQGSYVDALLGKHLADHCDSPHAAGNERRCAVCQWAPRETQSNGCSFHFRAGKVLPPL</sequence>
<organism evidence="2 3">
    <name type="scientific">Thalassospira mesophila</name>
    <dbReference type="NCBI Taxonomy" id="1293891"/>
    <lineage>
        <taxon>Bacteria</taxon>
        <taxon>Pseudomonadati</taxon>
        <taxon>Pseudomonadota</taxon>
        <taxon>Alphaproteobacteria</taxon>
        <taxon>Rhodospirillales</taxon>
        <taxon>Thalassospiraceae</taxon>
        <taxon>Thalassospira</taxon>
    </lineage>
</organism>
<dbReference type="InterPro" id="IPR035919">
    <property type="entry name" value="EAL_sf"/>
</dbReference>
<dbReference type="AlphaFoldDB" id="A0A1Y2KZ91"/>
<proteinExistence type="predicted"/>
<gene>
    <name evidence="2" type="ORF">TMES_12195</name>
</gene>
<name>A0A1Y2KZ91_9PROT</name>
<dbReference type="RefSeq" id="WP_085582927.1">
    <property type="nucleotide sequence ID" value="NZ_JFKA01000005.1"/>
</dbReference>
<protein>
    <recommendedName>
        <fullName evidence="1">EAL domain-containing protein</fullName>
    </recommendedName>
</protein>
<dbReference type="InterPro" id="IPR001633">
    <property type="entry name" value="EAL_dom"/>
</dbReference>
<accession>A0A1Y2KZ91</accession>
<evidence type="ECO:0000313" key="2">
    <source>
        <dbReference type="EMBL" id="OSQ37775.1"/>
    </source>
</evidence>
<reference evidence="2 3" key="1">
    <citation type="submission" date="2014-03" db="EMBL/GenBank/DDBJ databases">
        <title>The draft genome sequence of Thalassospira mesophila JCM 18969.</title>
        <authorList>
            <person name="Lai Q."/>
            <person name="Shao Z."/>
        </authorList>
    </citation>
    <scope>NUCLEOTIDE SEQUENCE [LARGE SCALE GENOMIC DNA]</scope>
    <source>
        <strain evidence="2 3">JCM 18969</strain>
    </source>
</reference>
<comment type="caution">
    <text evidence="2">The sequence shown here is derived from an EMBL/GenBank/DDBJ whole genome shotgun (WGS) entry which is preliminary data.</text>
</comment>
<feature type="domain" description="EAL" evidence="1">
    <location>
        <begin position="206"/>
        <end position="374"/>
    </location>
</feature>
<dbReference type="SUPFAM" id="SSF141868">
    <property type="entry name" value="EAL domain-like"/>
    <property type="match status" value="1"/>
</dbReference>
<dbReference type="Gene3D" id="3.20.20.450">
    <property type="entry name" value="EAL domain"/>
    <property type="match status" value="1"/>
</dbReference>
<dbReference type="Proteomes" id="UP000193391">
    <property type="component" value="Unassembled WGS sequence"/>
</dbReference>
<keyword evidence="3" id="KW-1185">Reference proteome</keyword>
<dbReference type="Pfam" id="PF00563">
    <property type="entry name" value="EAL"/>
    <property type="match status" value="1"/>
</dbReference>